<dbReference type="Pfam" id="PF20648">
    <property type="entry name" value="DUF6809"/>
    <property type="match status" value="1"/>
</dbReference>
<dbReference type="Proteomes" id="UP000018168">
    <property type="component" value="Unassembled WGS sequence"/>
</dbReference>
<comment type="caution">
    <text evidence="1">The sequence shown here is derived from an EMBL/GenBank/DDBJ whole genome shotgun (WGS) entry which is preliminary data.</text>
</comment>
<dbReference type="AlphaFoldDB" id="R6MV71"/>
<name>R6MV71_9FIRM</name>
<reference evidence="1" key="1">
    <citation type="submission" date="2012-11" db="EMBL/GenBank/DDBJ databases">
        <title>Dependencies among metagenomic species, viruses, plasmids and units of genetic variation.</title>
        <authorList>
            <person name="Nielsen H.B."/>
            <person name="Almeida M."/>
            <person name="Juncker A.S."/>
            <person name="Rasmussen S."/>
            <person name="Li J."/>
            <person name="Sunagawa S."/>
            <person name="Plichta D."/>
            <person name="Gautier L."/>
            <person name="Le Chatelier E."/>
            <person name="Peletier E."/>
            <person name="Bonde I."/>
            <person name="Nielsen T."/>
            <person name="Manichanh C."/>
            <person name="Arumugam M."/>
            <person name="Batto J."/>
            <person name="Santos M.B.Q.D."/>
            <person name="Blom N."/>
            <person name="Borruel N."/>
            <person name="Burgdorf K.S."/>
            <person name="Boumezbeur F."/>
            <person name="Casellas F."/>
            <person name="Dore J."/>
            <person name="Guarner F."/>
            <person name="Hansen T."/>
            <person name="Hildebrand F."/>
            <person name="Kaas R.S."/>
            <person name="Kennedy S."/>
            <person name="Kristiansen K."/>
            <person name="Kultima J.R."/>
            <person name="Leonard P."/>
            <person name="Levenez F."/>
            <person name="Lund O."/>
            <person name="Moumen B."/>
            <person name="Le Paslier D."/>
            <person name="Pons N."/>
            <person name="Pedersen O."/>
            <person name="Prifti E."/>
            <person name="Qin J."/>
            <person name="Raes J."/>
            <person name="Tap J."/>
            <person name="Tims S."/>
            <person name="Ussery D.W."/>
            <person name="Yamada T."/>
            <person name="MetaHit consortium"/>
            <person name="Renault P."/>
            <person name="Sicheritz-Ponten T."/>
            <person name="Bork P."/>
            <person name="Wang J."/>
            <person name="Brunak S."/>
            <person name="Ehrlich S.D."/>
        </authorList>
    </citation>
    <scope>NUCLEOTIDE SEQUENCE [LARGE SCALE GENOMIC DNA]</scope>
</reference>
<dbReference type="InterPro" id="IPR049215">
    <property type="entry name" value="DUF6809"/>
</dbReference>
<accession>R6MV71</accession>
<proteinExistence type="predicted"/>
<protein>
    <submittedName>
        <fullName evidence="1">Uncharacterized protein</fullName>
    </submittedName>
</protein>
<evidence type="ECO:0000313" key="2">
    <source>
        <dbReference type="Proteomes" id="UP000018168"/>
    </source>
</evidence>
<evidence type="ECO:0000313" key="1">
    <source>
        <dbReference type="EMBL" id="CDC03653.1"/>
    </source>
</evidence>
<sequence length="99" mass="11428">MGKFIEEFYYGNIDPQARSTKQNKAVQKQMEVMMLNEEFLTEALSGENKKKFLDFVNAWSVVNGESNLDSFMMGFRLGANFTYDTFVATDTPFQDLLKE</sequence>
<gene>
    <name evidence="1" type="ORF">BN578_01655</name>
</gene>
<organism evidence="1 2">
    <name type="scientific">[Clostridium] leptum CAG:27</name>
    <dbReference type="NCBI Taxonomy" id="1263068"/>
    <lineage>
        <taxon>Bacteria</taxon>
        <taxon>Bacillati</taxon>
        <taxon>Bacillota</taxon>
        <taxon>Clostridia</taxon>
        <taxon>Eubacteriales</taxon>
        <taxon>Oscillospiraceae</taxon>
        <taxon>Oscillospiraceae incertae sedis</taxon>
    </lineage>
</organism>
<dbReference type="EMBL" id="CBEP010000010">
    <property type="protein sequence ID" value="CDC03653.1"/>
    <property type="molecule type" value="Genomic_DNA"/>
</dbReference>